<accession>A0A814FCT9</accession>
<dbReference type="EMBL" id="CAJNOH010000271">
    <property type="protein sequence ID" value="CAF0978230.1"/>
    <property type="molecule type" value="Genomic_DNA"/>
</dbReference>
<protein>
    <submittedName>
        <fullName evidence="1">Uncharacterized protein</fullName>
    </submittedName>
</protein>
<dbReference type="EMBL" id="CAJNOL010000393">
    <property type="protein sequence ID" value="CAF1044311.1"/>
    <property type="molecule type" value="Genomic_DNA"/>
</dbReference>
<evidence type="ECO:0000313" key="1">
    <source>
        <dbReference type="EMBL" id="CAF0978230.1"/>
    </source>
</evidence>
<dbReference type="AlphaFoldDB" id="A0A814FCT9"/>
<proteinExistence type="predicted"/>
<name>A0A814FCT9_9BILA</name>
<dbReference type="Proteomes" id="UP000663854">
    <property type="component" value="Unassembled WGS sequence"/>
</dbReference>
<evidence type="ECO:0000313" key="2">
    <source>
        <dbReference type="EMBL" id="CAF1044311.1"/>
    </source>
</evidence>
<evidence type="ECO:0000313" key="3">
    <source>
        <dbReference type="Proteomes" id="UP000663854"/>
    </source>
</evidence>
<organism evidence="1 3">
    <name type="scientific">Rotaria sordida</name>
    <dbReference type="NCBI Taxonomy" id="392033"/>
    <lineage>
        <taxon>Eukaryota</taxon>
        <taxon>Metazoa</taxon>
        <taxon>Spiralia</taxon>
        <taxon>Gnathifera</taxon>
        <taxon>Rotifera</taxon>
        <taxon>Eurotatoria</taxon>
        <taxon>Bdelloidea</taxon>
        <taxon>Philodinida</taxon>
        <taxon>Philodinidae</taxon>
        <taxon>Rotaria</taxon>
    </lineage>
</organism>
<dbReference type="Proteomes" id="UP000663870">
    <property type="component" value="Unassembled WGS sequence"/>
</dbReference>
<keyword evidence="4" id="KW-1185">Reference proteome</keyword>
<evidence type="ECO:0000313" key="4">
    <source>
        <dbReference type="Proteomes" id="UP000663870"/>
    </source>
</evidence>
<comment type="caution">
    <text evidence="1">The sequence shown here is derived from an EMBL/GenBank/DDBJ whole genome shotgun (WGS) entry which is preliminary data.</text>
</comment>
<gene>
    <name evidence="2" type="ORF">JXQ802_LOCUS16313</name>
    <name evidence="1" type="ORF">PYM288_LOCUS13474</name>
</gene>
<reference evidence="1" key="1">
    <citation type="submission" date="2021-02" db="EMBL/GenBank/DDBJ databases">
        <authorList>
            <person name="Nowell W R."/>
        </authorList>
    </citation>
    <scope>NUCLEOTIDE SEQUENCE</scope>
</reference>
<sequence length="186" mass="21113">MSKSIYKAEILSNNSVIVQLISQSSSITVATYDGLALSSVLNDFSAKSGHILHNQRCLRRTTKCTFDDTFNRTIAVQHIKIKSMNNFSDYIIIVQHVLSYNIQVSSFSLIKFLVLNRSNIPRTETIIYVTLNSLSSSFDINIRIRRCDLIDSPFLLLFTRMMSNMVLMGMSQCQAIDDDTILTIKK</sequence>